<evidence type="ECO:0000313" key="3">
    <source>
        <dbReference type="Proteomes" id="UP001054945"/>
    </source>
</evidence>
<reference evidence="2 3" key="1">
    <citation type="submission" date="2021-06" db="EMBL/GenBank/DDBJ databases">
        <title>Caerostris extrusa draft genome.</title>
        <authorList>
            <person name="Kono N."/>
            <person name="Arakawa K."/>
        </authorList>
    </citation>
    <scope>NUCLEOTIDE SEQUENCE [LARGE SCALE GENOMIC DNA]</scope>
</reference>
<feature type="region of interest" description="Disordered" evidence="1">
    <location>
        <begin position="78"/>
        <end position="104"/>
    </location>
</feature>
<gene>
    <name evidence="2" type="ORF">CEXT_182471</name>
</gene>
<accession>A0AAV4MWX8</accession>
<protein>
    <submittedName>
        <fullName evidence="2">Uncharacterized protein</fullName>
    </submittedName>
</protein>
<dbReference type="EMBL" id="BPLR01020249">
    <property type="protein sequence ID" value="GIX76384.1"/>
    <property type="molecule type" value="Genomic_DNA"/>
</dbReference>
<evidence type="ECO:0000313" key="2">
    <source>
        <dbReference type="EMBL" id="GIX76384.1"/>
    </source>
</evidence>
<comment type="caution">
    <text evidence="2">The sequence shown here is derived from an EMBL/GenBank/DDBJ whole genome shotgun (WGS) entry which is preliminary data.</text>
</comment>
<organism evidence="2 3">
    <name type="scientific">Caerostris extrusa</name>
    <name type="common">Bark spider</name>
    <name type="synonym">Caerostris bankana</name>
    <dbReference type="NCBI Taxonomy" id="172846"/>
    <lineage>
        <taxon>Eukaryota</taxon>
        <taxon>Metazoa</taxon>
        <taxon>Ecdysozoa</taxon>
        <taxon>Arthropoda</taxon>
        <taxon>Chelicerata</taxon>
        <taxon>Arachnida</taxon>
        <taxon>Araneae</taxon>
        <taxon>Araneomorphae</taxon>
        <taxon>Entelegynae</taxon>
        <taxon>Araneoidea</taxon>
        <taxon>Araneidae</taxon>
        <taxon>Caerostris</taxon>
    </lineage>
</organism>
<name>A0AAV4MWX8_CAEEX</name>
<keyword evidence="3" id="KW-1185">Reference proteome</keyword>
<dbReference type="Proteomes" id="UP001054945">
    <property type="component" value="Unassembled WGS sequence"/>
</dbReference>
<dbReference type="AlphaFoldDB" id="A0AAV4MWX8"/>
<evidence type="ECO:0000256" key="1">
    <source>
        <dbReference type="SAM" id="MobiDB-lite"/>
    </source>
</evidence>
<proteinExistence type="predicted"/>
<sequence length="104" mass="11790">MYQITGRLQGMNTAVQNPLNTRVSLYIKQNEGSGRPSAEDEDNGRNFYIPYFTKVAFVLIIVSPTNLPQCTAEVKLRPHRPSTLYPQHRQSRLNGVSTDDHDSQ</sequence>